<dbReference type="InterPro" id="IPR018759">
    <property type="entry name" value="BBP2_2"/>
</dbReference>
<reference evidence="3" key="1">
    <citation type="submission" date="2024-06" db="EMBL/GenBank/DDBJ databases">
        <title>Caulobacter inopinatus, sp. nov.</title>
        <authorList>
            <person name="Donachie S.P."/>
        </authorList>
    </citation>
    <scope>NUCLEOTIDE SEQUENCE</scope>
    <source>
        <strain evidence="3">73W</strain>
    </source>
</reference>
<feature type="compositionally biased region" description="Polar residues" evidence="1">
    <location>
        <begin position="166"/>
        <end position="175"/>
    </location>
</feature>
<feature type="region of interest" description="Disordered" evidence="1">
    <location>
        <begin position="157"/>
        <end position="177"/>
    </location>
</feature>
<protein>
    <submittedName>
        <fullName evidence="3">Outer membrane beta-barrel protein</fullName>
    </submittedName>
</protein>
<dbReference type="AlphaFoldDB" id="A0AB39KXQ5"/>
<evidence type="ECO:0000313" key="3">
    <source>
        <dbReference type="EMBL" id="XDO98322.1"/>
    </source>
</evidence>
<evidence type="ECO:0000256" key="2">
    <source>
        <dbReference type="SAM" id="SignalP"/>
    </source>
</evidence>
<dbReference type="RefSeq" id="WP_369062129.1">
    <property type="nucleotide sequence ID" value="NZ_CP158375.1"/>
</dbReference>
<dbReference type="SUPFAM" id="SSF56935">
    <property type="entry name" value="Porins"/>
    <property type="match status" value="1"/>
</dbReference>
<keyword evidence="2" id="KW-0732">Signal</keyword>
<dbReference type="EMBL" id="CP158375">
    <property type="protein sequence ID" value="XDO98322.1"/>
    <property type="molecule type" value="Genomic_DNA"/>
</dbReference>
<feature type="chain" id="PRO_5044327635" evidence="2">
    <location>
        <begin position="28"/>
        <end position="437"/>
    </location>
</feature>
<name>A0AB39KXQ5_9CAUL</name>
<sequence length="437" mass="47436">MKTKIMPMAVAVATMAAMGIPFSMSWAQTVRGSLNSAADAQSNFARDRNVSVRQRPHPEYNSAGVRLGAFVARPQVTVSGEYNDNIYGAAANEIDDFIFRFRPAVDLASTWSRHALNAFARGSINRYNDYSSENTEEYSLGANGRVDIVRGTSISGGGDVSRITEPRTSSSTPTGSIDPIQYDLSQFNVAGVREFNRLRLSARGDYRKFNYKDGRTVGGAEVEQDDRDREVTSFMGRGDYALSPATAVFVQGTVNKREYRLAGTAARPARDSDGYEVLAGANFEVGALMRGELAAGYLSQEFDNAIYGKVDGFGGRAQLEWFPTQLTTVTFNGTRSVEDSGIIGSSGYLSSTVGAQVDHELLRNVILTGQASYSDDKYEGIDRNDKRLNAGVSASYLLNRRLSLVAAYNHFKQNSKGANGGADFNVNTVSLGVTGRF</sequence>
<gene>
    <name evidence="3" type="ORF">ABOZ73_07880</name>
</gene>
<organism evidence="3">
    <name type="scientific">Caulobacter sp. 73W</name>
    <dbReference type="NCBI Taxonomy" id="3161137"/>
    <lineage>
        <taxon>Bacteria</taxon>
        <taxon>Pseudomonadati</taxon>
        <taxon>Pseudomonadota</taxon>
        <taxon>Alphaproteobacteria</taxon>
        <taxon>Caulobacterales</taxon>
        <taxon>Caulobacteraceae</taxon>
        <taxon>Caulobacter</taxon>
    </lineage>
</organism>
<accession>A0AB39KXQ5</accession>
<evidence type="ECO:0000256" key="1">
    <source>
        <dbReference type="SAM" id="MobiDB-lite"/>
    </source>
</evidence>
<feature type="signal peptide" evidence="2">
    <location>
        <begin position="1"/>
        <end position="27"/>
    </location>
</feature>
<dbReference type="Pfam" id="PF10082">
    <property type="entry name" value="BBP2_2"/>
    <property type="match status" value="1"/>
</dbReference>
<proteinExistence type="predicted"/>